<comment type="caution">
    <text evidence="7">The sequence shown here is derived from an EMBL/GenBank/DDBJ whole genome shotgun (WGS) entry which is preliminary data.</text>
</comment>
<keyword evidence="2 4" id="KW-0863">Zinc-finger</keyword>
<evidence type="ECO:0000256" key="1">
    <source>
        <dbReference type="ARBA" id="ARBA00022723"/>
    </source>
</evidence>
<evidence type="ECO:0000256" key="3">
    <source>
        <dbReference type="ARBA" id="ARBA00022833"/>
    </source>
</evidence>
<evidence type="ECO:0000313" key="7">
    <source>
        <dbReference type="EMBL" id="PKI73658.1"/>
    </source>
</evidence>
<accession>A0A2I0KYV7</accession>
<evidence type="ECO:0000256" key="4">
    <source>
        <dbReference type="PROSITE-ProRule" id="PRU01343"/>
    </source>
</evidence>
<gene>
    <name evidence="7" type="ORF">CRG98_005899</name>
</gene>
<proteinExistence type="predicted"/>
<feature type="domain" description="GRF-type" evidence="6">
    <location>
        <begin position="79"/>
        <end position="117"/>
    </location>
</feature>
<keyword evidence="8" id="KW-1185">Reference proteome</keyword>
<sequence length="117" mass="13084">MVVVAREAPKSRRHHHQRQLIPGTEREKLKASMSSYSQSQSQWCNSDGASDPIAGKESYYPRSTTYSSSSITGATSVFCNCGVRAVKMTSYTKANPGRAFYRCPSWKNKRRSCGYFG</sequence>
<dbReference type="EMBL" id="PGOL01000265">
    <property type="protein sequence ID" value="PKI73658.1"/>
    <property type="molecule type" value="Genomic_DNA"/>
</dbReference>
<dbReference type="GO" id="GO:0008270">
    <property type="term" value="F:zinc ion binding"/>
    <property type="evidence" value="ECO:0007669"/>
    <property type="project" value="UniProtKB-KW"/>
</dbReference>
<evidence type="ECO:0000259" key="6">
    <source>
        <dbReference type="PROSITE" id="PS51999"/>
    </source>
</evidence>
<dbReference type="Pfam" id="PF06839">
    <property type="entry name" value="Zn_ribbon_GRF"/>
    <property type="match status" value="1"/>
</dbReference>
<organism evidence="7 8">
    <name type="scientific">Punica granatum</name>
    <name type="common">Pomegranate</name>
    <dbReference type="NCBI Taxonomy" id="22663"/>
    <lineage>
        <taxon>Eukaryota</taxon>
        <taxon>Viridiplantae</taxon>
        <taxon>Streptophyta</taxon>
        <taxon>Embryophyta</taxon>
        <taxon>Tracheophyta</taxon>
        <taxon>Spermatophyta</taxon>
        <taxon>Magnoliopsida</taxon>
        <taxon>eudicotyledons</taxon>
        <taxon>Gunneridae</taxon>
        <taxon>Pentapetalae</taxon>
        <taxon>rosids</taxon>
        <taxon>malvids</taxon>
        <taxon>Myrtales</taxon>
        <taxon>Lythraceae</taxon>
        <taxon>Punica</taxon>
    </lineage>
</organism>
<name>A0A2I0KYV7_PUNGR</name>
<evidence type="ECO:0000256" key="5">
    <source>
        <dbReference type="SAM" id="MobiDB-lite"/>
    </source>
</evidence>
<feature type="region of interest" description="Disordered" evidence="5">
    <location>
        <begin position="1"/>
        <end position="34"/>
    </location>
</feature>
<reference evidence="7 8" key="1">
    <citation type="submission" date="2017-11" db="EMBL/GenBank/DDBJ databases">
        <title>De-novo sequencing of pomegranate (Punica granatum L.) genome.</title>
        <authorList>
            <person name="Akparov Z."/>
            <person name="Amiraslanov A."/>
            <person name="Hajiyeva S."/>
            <person name="Abbasov M."/>
            <person name="Kaur K."/>
            <person name="Hamwieh A."/>
            <person name="Solovyev V."/>
            <person name="Salamov A."/>
            <person name="Braich B."/>
            <person name="Kosarev P."/>
            <person name="Mahmoud A."/>
            <person name="Hajiyev E."/>
            <person name="Babayeva S."/>
            <person name="Izzatullayeva V."/>
            <person name="Mammadov A."/>
            <person name="Mammadov A."/>
            <person name="Sharifova S."/>
            <person name="Ojaghi J."/>
            <person name="Eynullazada K."/>
            <person name="Bayramov B."/>
            <person name="Abdulazimova A."/>
            <person name="Shahmuradov I."/>
        </authorList>
    </citation>
    <scope>NUCLEOTIDE SEQUENCE [LARGE SCALE GENOMIC DNA]</scope>
    <source>
        <strain evidence="8">cv. AG2017</strain>
        <tissue evidence="7">Leaf</tissue>
    </source>
</reference>
<dbReference type="Proteomes" id="UP000233551">
    <property type="component" value="Unassembled WGS sequence"/>
</dbReference>
<evidence type="ECO:0000256" key="2">
    <source>
        <dbReference type="ARBA" id="ARBA00022771"/>
    </source>
</evidence>
<dbReference type="AlphaFoldDB" id="A0A2I0KYV7"/>
<protein>
    <recommendedName>
        <fullName evidence="6">GRF-type domain-containing protein</fullName>
    </recommendedName>
</protein>
<evidence type="ECO:0000313" key="8">
    <source>
        <dbReference type="Proteomes" id="UP000233551"/>
    </source>
</evidence>
<keyword evidence="1" id="KW-0479">Metal-binding</keyword>
<dbReference type="PROSITE" id="PS51999">
    <property type="entry name" value="ZF_GRF"/>
    <property type="match status" value="1"/>
</dbReference>
<keyword evidence="3" id="KW-0862">Zinc</keyword>
<dbReference type="InterPro" id="IPR010666">
    <property type="entry name" value="Znf_GRF"/>
</dbReference>